<dbReference type="STRING" id="1176587.A8C56_11385"/>
<evidence type="ECO:0000256" key="1">
    <source>
        <dbReference type="SAM" id="SignalP"/>
    </source>
</evidence>
<dbReference type="Gene3D" id="2.40.128.490">
    <property type="entry name" value="Uncharacterised protein PF14869, DUF4488"/>
    <property type="match status" value="1"/>
</dbReference>
<feature type="signal peptide" evidence="1">
    <location>
        <begin position="1"/>
        <end position="26"/>
    </location>
</feature>
<reference evidence="2 3" key="1">
    <citation type="submission" date="2016-05" db="EMBL/GenBank/DDBJ databases">
        <title>Niabella ginsenosidivorans BS26 whole genome sequencing.</title>
        <authorList>
            <person name="Im W.T."/>
            <person name="Siddiqi M.Z."/>
        </authorList>
    </citation>
    <scope>NUCLEOTIDE SEQUENCE [LARGE SCALE GENOMIC DNA]</scope>
    <source>
        <strain evidence="2 3">BS26</strain>
    </source>
</reference>
<keyword evidence="3" id="KW-1185">Reference proteome</keyword>
<sequence>MMKILSLAVIYILLLASCKNPVQQSAENPLQGVWKLITGTTIEKKDTLVTDYQKGKSFIKIIQGRHFAFLGHDLNKGQDSMAFFSSGGGTCTVKDSTYTEHLEYCNARDWENNDFHFIYKLNKDTLLITGIERIDSIGINRINIEKYIREKKD</sequence>
<dbReference type="AlphaFoldDB" id="A0A1A9I8F9"/>
<organism evidence="2 3">
    <name type="scientific">Niabella ginsenosidivorans</name>
    <dbReference type="NCBI Taxonomy" id="1176587"/>
    <lineage>
        <taxon>Bacteria</taxon>
        <taxon>Pseudomonadati</taxon>
        <taxon>Bacteroidota</taxon>
        <taxon>Chitinophagia</taxon>
        <taxon>Chitinophagales</taxon>
        <taxon>Chitinophagaceae</taxon>
        <taxon>Niabella</taxon>
    </lineage>
</organism>
<evidence type="ECO:0000313" key="3">
    <source>
        <dbReference type="Proteomes" id="UP000077667"/>
    </source>
</evidence>
<evidence type="ECO:0000313" key="2">
    <source>
        <dbReference type="EMBL" id="ANH83873.1"/>
    </source>
</evidence>
<dbReference type="Proteomes" id="UP000077667">
    <property type="component" value="Chromosome"/>
</dbReference>
<dbReference type="PROSITE" id="PS51257">
    <property type="entry name" value="PROKAR_LIPOPROTEIN"/>
    <property type="match status" value="1"/>
</dbReference>
<proteinExistence type="predicted"/>
<protein>
    <recommendedName>
        <fullName evidence="4">Lipocalin-like domain-containing protein</fullName>
    </recommendedName>
</protein>
<dbReference type="RefSeq" id="WP_067761926.1">
    <property type="nucleotide sequence ID" value="NZ_CP015772.1"/>
</dbReference>
<name>A0A1A9I8F9_9BACT</name>
<dbReference type="KEGG" id="nia:A8C56_11385"/>
<gene>
    <name evidence="2" type="ORF">A8C56_11385</name>
</gene>
<dbReference type="OrthoDB" id="1493972at2"/>
<evidence type="ECO:0008006" key="4">
    <source>
        <dbReference type="Google" id="ProtNLM"/>
    </source>
</evidence>
<dbReference type="EMBL" id="CP015772">
    <property type="protein sequence ID" value="ANH83873.1"/>
    <property type="molecule type" value="Genomic_DNA"/>
</dbReference>
<accession>A0A1A9I8F9</accession>
<keyword evidence="1" id="KW-0732">Signal</keyword>
<feature type="chain" id="PRO_5008390047" description="Lipocalin-like domain-containing protein" evidence="1">
    <location>
        <begin position="27"/>
        <end position="153"/>
    </location>
</feature>